<protein>
    <recommendedName>
        <fullName evidence="1">DUF8040 domain-containing protein</fullName>
    </recommendedName>
</protein>
<sequence>MQFRKHSADLYFETCVAPHEAGVEFGFLAAAYSPPSTPIHHDVLYIVYHYNAYMLKNPSERKSILTGRMWVEEIVRGNPHLGVENFRITIVCFQRLVRRMEDVGGLRSTVRIPTTDQVAMLLYFAGHHVSSPALQERFQHSGESISRHLRAVLAALRRCVQFTFGCLGKTHRRRTKYV</sequence>
<dbReference type="RefSeq" id="XP_008868015.1">
    <property type="nucleotide sequence ID" value="XM_008869793.1"/>
</dbReference>
<proteinExistence type="predicted"/>
<evidence type="ECO:0000313" key="2">
    <source>
        <dbReference type="EMBL" id="ETW03786.1"/>
    </source>
</evidence>
<dbReference type="eggNOG" id="KOG4585">
    <property type="taxonomic scope" value="Eukaryota"/>
</dbReference>
<evidence type="ECO:0000259" key="1">
    <source>
        <dbReference type="Pfam" id="PF26138"/>
    </source>
</evidence>
<reference evidence="2" key="1">
    <citation type="submission" date="2013-12" db="EMBL/GenBank/DDBJ databases">
        <title>The Genome Sequence of Aphanomyces invadans NJM9701.</title>
        <authorList>
            <consortium name="The Broad Institute Genomics Platform"/>
            <person name="Russ C."/>
            <person name="Tyler B."/>
            <person name="van West P."/>
            <person name="Dieguez-Uribeondo J."/>
            <person name="Young S.K."/>
            <person name="Zeng Q."/>
            <person name="Gargeya S."/>
            <person name="Fitzgerald M."/>
            <person name="Abouelleil A."/>
            <person name="Alvarado L."/>
            <person name="Chapman S.B."/>
            <person name="Gainer-Dewar J."/>
            <person name="Goldberg J."/>
            <person name="Griggs A."/>
            <person name="Gujja S."/>
            <person name="Hansen M."/>
            <person name="Howarth C."/>
            <person name="Imamovic A."/>
            <person name="Ireland A."/>
            <person name="Larimer J."/>
            <person name="McCowan C."/>
            <person name="Murphy C."/>
            <person name="Pearson M."/>
            <person name="Poon T.W."/>
            <person name="Priest M."/>
            <person name="Roberts A."/>
            <person name="Saif S."/>
            <person name="Shea T."/>
            <person name="Sykes S."/>
            <person name="Wortman J."/>
            <person name="Nusbaum C."/>
            <person name="Birren B."/>
        </authorList>
    </citation>
    <scope>NUCLEOTIDE SEQUENCE [LARGE SCALE GENOMIC DNA]</scope>
    <source>
        <strain evidence="2">NJM9701</strain>
    </source>
</reference>
<dbReference type="EMBL" id="KI913959">
    <property type="protein sequence ID" value="ETW03786.1"/>
    <property type="molecule type" value="Genomic_DNA"/>
</dbReference>
<gene>
    <name evidence="2" type="ORF">H310_05152</name>
</gene>
<dbReference type="InterPro" id="IPR058353">
    <property type="entry name" value="DUF8040"/>
</dbReference>
<dbReference type="STRING" id="157072.A0A024UBK8"/>
<feature type="domain" description="DUF8040" evidence="1">
    <location>
        <begin position="63"/>
        <end position="156"/>
    </location>
</feature>
<name>A0A024UBK8_9STRA</name>
<dbReference type="GeneID" id="20082202"/>
<dbReference type="VEuPathDB" id="FungiDB:H310_05152"/>
<dbReference type="Pfam" id="PF26138">
    <property type="entry name" value="DUF8040"/>
    <property type="match status" value="1"/>
</dbReference>
<dbReference type="OrthoDB" id="2430314at2759"/>
<dbReference type="AlphaFoldDB" id="A0A024UBK8"/>
<organism evidence="2">
    <name type="scientific">Aphanomyces invadans</name>
    <dbReference type="NCBI Taxonomy" id="157072"/>
    <lineage>
        <taxon>Eukaryota</taxon>
        <taxon>Sar</taxon>
        <taxon>Stramenopiles</taxon>
        <taxon>Oomycota</taxon>
        <taxon>Saprolegniomycetes</taxon>
        <taxon>Saprolegniales</taxon>
        <taxon>Verrucalvaceae</taxon>
        <taxon>Aphanomyces</taxon>
    </lineage>
</organism>
<accession>A0A024UBK8</accession>